<dbReference type="InterPro" id="IPR028998">
    <property type="entry name" value="RimP_C"/>
</dbReference>
<gene>
    <name evidence="3" type="primary">rimP</name>
    <name evidence="6" type="ORF">FHS79_002355</name>
</gene>
<dbReference type="Pfam" id="PF17384">
    <property type="entry name" value="DUF150_C"/>
    <property type="match status" value="1"/>
</dbReference>
<dbReference type="SUPFAM" id="SSF74942">
    <property type="entry name" value="YhbC-like, C-terminal domain"/>
    <property type="match status" value="1"/>
</dbReference>
<accession>A0A841L6X0</accession>
<dbReference type="Proteomes" id="UP000538147">
    <property type="component" value="Unassembled WGS sequence"/>
</dbReference>
<evidence type="ECO:0000256" key="3">
    <source>
        <dbReference type="HAMAP-Rule" id="MF_01077"/>
    </source>
</evidence>
<feature type="domain" description="Ribosome maturation factor RimP C-terminal" evidence="5">
    <location>
        <begin position="88"/>
        <end position="159"/>
    </location>
</feature>
<dbReference type="AlphaFoldDB" id="A0A841L6X0"/>
<feature type="domain" description="Ribosome maturation factor RimP N-terminal" evidence="4">
    <location>
        <begin position="10"/>
        <end position="85"/>
    </location>
</feature>
<dbReference type="RefSeq" id="WP_184200017.1">
    <property type="nucleotide sequence ID" value="NZ_JACIIV010000016.1"/>
</dbReference>
<name>A0A841L6X0_9SPHN</name>
<sequence>MSLNTTLEAIIAPIVADLGFALVRVQMNGRAGGSQTLQIMAEDPVTGQLTIAQCSAISRALDEPLEAADPIEGEYSLEVSSPGIDRLLTRLADWARWAGHEVRLKLAAAAEDGTISRKTTAMKAVIIGHEGDMVHLDMPGTGKMNVPFGQIVSAKLVLTNKLIAATRPLDMGDADEMIDEPGIETDAENDN</sequence>
<dbReference type="GO" id="GO:0000028">
    <property type="term" value="P:ribosomal small subunit assembly"/>
    <property type="evidence" value="ECO:0007669"/>
    <property type="project" value="TreeGrafter"/>
</dbReference>
<dbReference type="InterPro" id="IPR028989">
    <property type="entry name" value="RimP_N"/>
</dbReference>
<evidence type="ECO:0000256" key="1">
    <source>
        <dbReference type="ARBA" id="ARBA00022490"/>
    </source>
</evidence>
<proteinExistence type="inferred from homology"/>
<dbReference type="GO" id="GO:0006412">
    <property type="term" value="P:translation"/>
    <property type="evidence" value="ECO:0007669"/>
    <property type="project" value="TreeGrafter"/>
</dbReference>
<keyword evidence="2 3" id="KW-0690">Ribosome biogenesis</keyword>
<dbReference type="SUPFAM" id="SSF75420">
    <property type="entry name" value="YhbC-like, N-terminal domain"/>
    <property type="match status" value="1"/>
</dbReference>
<comment type="similarity">
    <text evidence="3">Belongs to the RimP family.</text>
</comment>
<dbReference type="InterPro" id="IPR036847">
    <property type="entry name" value="RimP_C_sf"/>
</dbReference>
<evidence type="ECO:0000259" key="4">
    <source>
        <dbReference type="Pfam" id="PF02576"/>
    </source>
</evidence>
<evidence type="ECO:0000259" key="5">
    <source>
        <dbReference type="Pfam" id="PF17384"/>
    </source>
</evidence>
<reference evidence="6 7" key="1">
    <citation type="submission" date="2020-08" db="EMBL/GenBank/DDBJ databases">
        <title>Genomic Encyclopedia of Type Strains, Phase IV (KMG-IV): sequencing the most valuable type-strain genomes for metagenomic binning, comparative biology and taxonomic classification.</title>
        <authorList>
            <person name="Goeker M."/>
        </authorList>
    </citation>
    <scope>NUCLEOTIDE SEQUENCE [LARGE SCALE GENOMIC DNA]</scope>
    <source>
        <strain evidence="6 7">DSM 102189</strain>
    </source>
</reference>
<organism evidence="6 7">
    <name type="scientific">Polymorphobacter multimanifer</name>
    <dbReference type="NCBI Taxonomy" id="1070431"/>
    <lineage>
        <taxon>Bacteria</taxon>
        <taxon>Pseudomonadati</taxon>
        <taxon>Pseudomonadota</taxon>
        <taxon>Alphaproteobacteria</taxon>
        <taxon>Sphingomonadales</taxon>
        <taxon>Sphingosinicellaceae</taxon>
        <taxon>Polymorphobacter</taxon>
    </lineage>
</organism>
<dbReference type="CDD" id="cd01734">
    <property type="entry name" value="YlxS_C"/>
    <property type="match status" value="1"/>
</dbReference>
<dbReference type="Pfam" id="PF02576">
    <property type="entry name" value="RimP_N"/>
    <property type="match status" value="1"/>
</dbReference>
<keyword evidence="1 3" id="KW-0963">Cytoplasm</keyword>
<comment type="subcellular location">
    <subcellularLocation>
        <location evidence="3">Cytoplasm</location>
    </subcellularLocation>
</comment>
<dbReference type="PANTHER" id="PTHR33867">
    <property type="entry name" value="RIBOSOME MATURATION FACTOR RIMP"/>
    <property type="match status" value="1"/>
</dbReference>
<comment type="caution">
    <text evidence="6">The sequence shown here is derived from an EMBL/GenBank/DDBJ whole genome shotgun (WGS) entry which is preliminary data.</text>
</comment>
<dbReference type="InterPro" id="IPR003728">
    <property type="entry name" value="Ribosome_maturation_RimP"/>
</dbReference>
<keyword evidence="7" id="KW-1185">Reference proteome</keyword>
<protein>
    <recommendedName>
        <fullName evidence="3">Ribosome maturation factor RimP</fullName>
    </recommendedName>
</protein>
<dbReference type="PANTHER" id="PTHR33867:SF1">
    <property type="entry name" value="RIBOSOME MATURATION FACTOR RIMP"/>
    <property type="match status" value="1"/>
</dbReference>
<evidence type="ECO:0000313" key="6">
    <source>
        <dbReference type="EMBL" id="MBB6228170.1"/>
    </source>
</evidence>
<dbReference type="Gene3D" id="3.30.300.70">
    <property type="entry name" value="RimP-like superfamily, N-terminal"/>
    <property type="match status" value="1"/>
</dbReference>
<dbReference type="EMBL" id="JACIIV010000016">
    <property type="protein sequence ID" value="MBB6228170.1"/>
    <property type="molecule type" value="Genomic_DNA"/>
</dbReference>
<evidence type="ECO:0000256" key="2">
    <source>
        <dbReference type="ARBA" id="ARBA00022517"/>
    </source>
</evidence>
<comment type="function">
    <text evidence="3">Required for maturation of 30S ribosomal subunits.</text>
</comment>
<dbReference type="HAMAP" id="MF_01077">
    <property type="entry name" value="RimP"/>
    <property type="match status" value="1"/>
</dbReference>
<evidence type="ECO:0000313" key="7">
    <source>
        <dbReference type="Proteomes" id="UP000538147"/>
    </source>
</evidence>
<dbReference type="InterPro" id="IPR035956">
    <property type="entry name" value="RimP_N_sf"/>
</dbReference>
<dbReference type="GO" id="GO:0005829">
    <property type="term" value="C:cytosol"/>
    <property type="evidence" value="ECO:0007669"/>
    <property type="project" value="TreeGrafter"/>
</dbReference>